<dbReference type="Gene3D" id="3.40.50.300">
    <property type="entry name" value="P-loop containing nucleotide triphosphate hydrolases"/>
    <property type="match status" value="1"/>
</dbReference>
<accession>A0A7S1BY30</accession>
<organism evidence="1">
    <name type="scientific">Corethron hystrix</name>
    <dbReference type="NCBI Taxonomy" id="216773"/>
    <lineage>
        <taxon>Eukaryota</taxon>
        <taxon>Sar</taxon>
        <taxon>Stramenopiles</taxon>
        <taxon>Ochrophyta</taxon>
        <taxon>Bacillariophyta</taxon>
        <taxon>Coscinodiscophyceae</taxon>
        <taxon>Corethrophycidae</taxon>
        <taxon>Corethrales</taxon>
        <taxon>Corethraceae</taxon>
        <taxon>Corethron</taxon>
    </lineage>
</organism>
<gene>
    <name evidence="1" type="ORF">CHYS00102_LOCUS28850</name>
</gene>
<dbReference type="AlphaFoldDB" id="A0A7S1BY30"/>
<dbReference type="InterPro" id="IPR027417">
    <property type="entry name" value="P-loop_NTPase"/>
</dbReference>
<dbReference type="SUPFAM" id="SSF52540">
    <property type="entry name" value="P-loop containing nucleoside triphosphate hydrolases"/>
    <property type="match status" value="1"/>
</dbReference>
<proteinExistence type="predicted"/>
<dbReference type="EMBL" id="HBFR01039453">
    <property type="protein sequence ID" value="CAD8901631.1"/>
    <property type="molecule type" value="Transcribed_RNA"/>
</dbReference>
<sequence length="357" mass="40720">MNWECAYGRTVLKNVAVNLILIACVFSATRYYDIRIFNGTTSGTPSITGSVSNTTKLSEIVSVHPVVTSNETAVSGGDGRTSNVQVVSYRGNGTSPVCMPFFPQDQKIERIYFAHMRKAGGTTIRAYLQKVAKKYGLKLDVSEGRRAEAPGIKNNNTFYVTNLREPVDRSVSHWKYSFRWNCKDLSKAKKSGFRNITKEKSFEEYVQFSELKSRELCQSKSDRMSSKKRFTMWNCAINCYTRWFTDTNCVIDFNRSKKKAQAIISSYNLVIILEYLKKPEYVKAIEDIFEVGGFKPKGAFCARPSKKANDMYPPPPMSDETLKMITESNAQDIALYNELKHCPTGFNFPKFDEKYFY</sequence>
<evidence type="ECO:0000313" key="1">
    <source>
        <dbReference type="EMBL" id="CAD8901631.1"/>
    </source>
</evidence>
<protein>
    <submittedName>
        <fullName evidence="1">Uncharacterized protein</fullName>
    </submittedName>
</protein>
<reference evidence="1" key="1">
    <citation type="submission" date="2021-01" db="EMBL/GenBank/DDBJ databases">
        <authorList>
            <person name="Corre E."/>
            <person name="Pelletier E."/>
            <person name="Niang G."/>
            <person name="Scheremetjew M."/>
            <person name="Finn R."/>
            <person name="Kale V."/>
            <person name="Holt S."/>
            <person name="Cochrane G."/>
            <person name="Meng A."/>
            <person name="Brown T."/>
            <person name="Cohen L."/>
        </authorList>
    </citation>
    <scope>NUCLEOTIDE SEQUENCE</scope>
    <source>
        <strain evidence="1">308</strain>
    </source>
</reference>
<name>A0A7S1BY30_9STRA</name>